<dbReference type="OrthoDB" id="10495577at2759"/>
<gene>
    <name evidence="1" type="ORF">PRUPE_5G244200</name>
</gene>
<dbReference type="EMBL" id="CM007655">
    <property type="protein sequence ID" value="ONI09546.1"/>
    <property type="molecule type" value="Genomic_DNA"/>
</dbReference>
<sequence>MDEANERWETKTKPTFVHPRVLTRCRISISKQLEMAARPTLLTKSFSRWISTMESTNQSSREASKLRLKRQVVGKCDRSMLLATTTTCRQIAKDSSSASIGRSQPLIWAWSDGCCGKASRQKCPEVIFLWKSCRG</sequence>
<accession>A0A251PD92</accession>
<proteinExistence type="predicted"/>
<evidence type="ECO:0000313" key="2">
    <source>
        <dbReference type="Proteomes" id="UP000006882"/>
    </source>
</evidence>
<evidence type="ECO:0000313" key="1">
    <source>
        <dbReference type="EMBL" id="ONI09546.1"/>
    </source>
</evidence>
<protein>
    <submittedName>
        <fullName evidence="1">Uncharacterized protein</fullName>
    </submittedName>
</protein>
<name>A0A251PD92_PRUPE</name>
<reference evidence="1 2" key="1">
    <citation type="journal article" date="2013" name="Nat. Genet.">
        <title>The high-quality draft genome of peach (Prunus persica) identifies unique patterns of genetic diversity, domestication and genome evolution.</title>
        <authorList>
            <consortium name="International Peach Genome Initiative"/>
            <person name="Verde I."/>
            <person name="Abbott A.G."/>
            <person name="Scalabrin S."/>
            <person name="Jung S."/>
            <person name="Shu S."/>
            <person name="Marroni F."/>
            <person name="Zhebentyayeva T."/>
            <person name="Dettori M.T."/>
            <person name="Grimwood J."/>
            <person name="Cattonaro F."/>
            <person name="Zuccolo A."/>
            <person name="Rossini L."/>
            <person name="Jenkins J."/>
            <person name="Vendramin E."/>
            <person name="Meisel L.A."/>
            <person name="Decroocq V."/>
            <person name="Sosinski B."/>
            <person name="Prochnik S."/>
            <person name="Mitros T."/>
            <person name="Policriti A."/>
            <person name="Cipriani G."/>
            <person name="Dondini L."/>
            <person name="Ficklin S."/>
            <person name="Goodstein D.M."/>
            <person name="Xuan P."/>
            <person name="Del Fabbro C."/>
            <person name="Aramini V."/>
            <person name="Copetti D."/>
            <person name="Gonzalez S."/>
            <person name="Horner D.S."/>
            <person name="Falchi R."/>
            <person name="Lucas S."/>
            <person name="Mica E."/>
            <person name="Maldonado J."/>
            <person name="Lazzari B."/>
            <person name="Bielenberg D."/>
            <person name="Pirona R."/>
            <person name="Miculan M."/>
            <person name="Barakat A."/>
            <person name="Testolin R."/>
            <person name="Stella A."/>
            <person name="Tartarini S."/>
            <person name="Tonutti P."/>
            <person name="Arus P."/>
            <person name="Orellana A."/>
            <person name="Wells C."/>
            <person name="Main D."/>
            <person name="Vizzotto G."/>
            <person name="Silva H."/>
            <person name="Salamini F."/>
            <person name="Schmutz J."/>
            <person name="Morgante M."/>
            <person name="Rokhsar D.S."/>
        </authorList>
    </citation>
    <scope>NUCLEOTIDE SEQUENCE [LARGE SCALE GENOMIC DNA]</scope>
    <source>
        <strain evidence="2">cv. Nemared</strain>
    </source>
</reference>
<dbReference type="Gramene" id="ONI09546">
    <property type="protein sequence ID" value="ONI09546"/>
    <property type="gene ID" value="PRUPE_5G244200"/>
</dbReference>
<dbReference type="AlphaFoldDB" id="A0A251PD92"/>
<organism evidence="1 2">
    <name type="scientific">Prunus persica</name>
    <name type="common">Peach</name>
    <name type="synonym">Amygdalus persica</name>
    <dbReference type="NCBI Taxonomy" id="3760"/>
    <lineage>
        <taxon>Eukaryota</taxon>
        <taxon>Viridiplantae</taxon>
        <taxon>Streptophyta</taxon>
        <taxon>Embryophyta</taxon>
        <taxon>Tracheophyta</taxon>
        <taxon>Spermatophyta</taxon>
        <taxon>Magnoliopsida</taxon>
        <taxon>eudicotyledons</taxon>
        <taxon>Gunneridae</taxon>
        <taxon>Pentapetalae</taxon>
        <taxon>rosids</taxon>
        <taxon>fabids</taxon>
        <taxon>Rosales</taxon>
        <taxon>Rosaceae</taxon>
        <taxon>Amygdaloideae</taxon>
        <taxon>Amygdaleae</taxon>
        <taxon>Prunus</taxon>
    </lineage>
</organism>
<keyword evidence="2" id="KW-1185">Reference proteome</keyword>
<dbReference type="Proteomes" id="UP000006882">
    <property type="component" value="Chromosome G5"/>
</dbReference>